<keyword evidence="1" id="KW-0732">Signal</keyword>
<dbReference type="EMBL" id="JAHUTI010042648">
    <property type="protein sequence ID" value="MED6246329.1"/>
    <property type="molecule type" value="Genomic_DNA"/>
</dbReference>
<accession>A0ABU7B977</accession>
<reference evidence="2 3" key="1">
    <citation type="submission" date="2021-07" db="EMBL/GenBank/DDBJ databases">
        <authorList>
            <person name="Palmer J.M."/>
        </authorList>
    </citation>
    <scope>NUCLEOTIDE SEQUENCE [LARGE SCALE GENOMIC DNA]</scope>
    <source>
        <strain evidence="2 3">AT_MEX2019</strain>
        <tissue evidence="2">Muscle</tissue>
    </source>
</reference>
<evidence type="ECO:0008006" key="4">
    <source>
        <dbReference type="Google" id="ProtNLM"/>
    </source>
</evidence>
<gene>
    <name evidence="2" type="ORF">ATANTOWER_015986</name>
</gene>
<sequence length="125" mass="13601">MHLCIPPKPALIALFLSCLAYVVLCDNTLGFLSSCSPYHAQVSIGNHTPAIHSCLQPSLSRTTSWEHLTFTHLPVHPSTPHAQAQQSNSRIAPQEELCSVPHNLPVTVTVEKNCLPPTSLHHPST</sequence>
<feature type="chain" id="PRO_5046473108" description="Secreted protein" evidence="1">
    <location>
        <begin position="26"/>
        <end position="125"/>
    </location>
</feature>
<organism evidence="2 3">
    <name type="scientific">Ataeniobius toweri</name>
    <dbReference type="NCBI Taxonomy" id="208326"/>
    <lineage>
        <taxon>Eukaryota</taxon>
        <taxon>Metazoa</taxon>
        <taxon>Chordata</taxon>
        <taxon>Craniata</taxon>
        <taxon>Vertebrata</taxon>
        <taxon>Euteleostomi</taxon>
        <taxon>Actinopterygii</taxon>
        <taxon>Neopterygii</taxon>
        <taxon>Teleostei</taxon>
        <taxon>Neoteleostei</taxon>
        <taxon>Acanthomorphata</taxon>
        <taxon>Ovalentaria</taxon>
        <taxon>Atherinomorphae</taxon>
        <taxon>Cyprinodontiformes</taxon>
        <taxon>Goodeidae</taxon>
        <taxon>Ataeniobius</taxon>
    </lineage>
</organism>
<evidence type="ECO:0000313" key="3">
    <source>
        <dbReference type="Proteomes" id="UP001345963"/>
    </source>
</evidence>
<dbReference type="Proteomes" id="UP001345963">
    <property type="component" value="Unassembled WGS sequence"/>
</dbReference>
<keyword evidence="3" id="KW-1185">Reference proteome</keyword>
<proteinExistence type="predicted"/>
<evidence type="ECO:0000256" key="1">
    <source>
        <dbReference type="SAM" id="SignalP"/>
    </source>
</evidence>
<feature type="signal peptide" evidence="1">
    <location>
        <begin position="1"/>
        <end position="25"/>
    </location>
</feature>
<protein>
    <recommendedName>
        <fullName evidence="4">Secreted protein</fullName>
    </recommendedName>
</protein>
<comment type="caution">
    <text evidence="2">The sequence shown here is derived from an EMBL/GenBank/DDBJ whole genome shotgun (WGS) entry which is preliminary data.</text>
</comment>
<name>A0ABU7B977_9TELE</name>
<evidence type="ECO:0000313" key="2">
    <source>
        <dbReference type="EMBL" id="MED6246329.1"/>
    </source>
</evidence>